<dbReference type="InterPro" id="IPR006555">
    <property type="entry name" value="ATP-dep_Helicase_C"/>
</dbReference>
<feature type="domain" description="ATP-dependent helicase C-terminal" evidence="1">
    <location>
        <begin position="2"/>
        <end position="55"/>
    </location>
</feature>
<dbReference type="EMBL" id="JAIWYP010000003">
    <property type="protein sequence ID" value="KAH3848922.1"/>
    <property type="molecule type" value="Genomic_DNA"/>
</dbReference>
<dbReference type="GO" id="GO:0005634">
    <property type="term" value="C:nucleus"/>
    <property type="evidence" value="ECO:0007669"/>
    <property type="project" value="TreeGrafter"/>
</dbReference>
<dbReference type="GO" id="GO:0045910">
    <property type="term" value="P:negative regulation of DNA recombination"/>
    <property type="evidence" value="ECO:0007669"/>
    <property type="project" value="TreeGrafter"/>
</dbReference>
<evidence type="ECO:0000313" key="2">
    <source>
        <dbReference type="EMBL" id="KAH3848922.1"/>
    </source>
</evidence>
<name>A0A9D4L1D8_DREPO</name>
<dbReference type="Proteomes" id="UP000828390">
    <property type="component" value="Unassembled WGS sequence"/>
</dbReference>
<dbReference type="GO" id="GO:0016818">
    <property type="term" value="F:hydrolase activity, acting on acid anhydrides, in phosphorus-containing anhydrides"/>
    <property type="evidence" value="ECO:0007669"/>
    <property type="project" value="InterPro"/>
</dbReference>
<keyword evidence="3" id="KW-1185">Reference proteome</keyword>
<dbReference type="Gene3D" id="3.40.50.300">
    <property type="entry name" value="P-loop containing nucleotide triphosphate hydrolases"/>
    <property type="match status" value="1"/>
</dbReference>
<protein>
    <recommendedName>
        <fullName evidence="1">ATP-dependent helicase C-terminal domain-containing protein</fullName>
    </recommendedName>
</protein>
<dbReference type="GO" id="GO:0003676">
    <property type="term" value="F:nucleic acid binding"/>
    <property type="evidence" value="ECO:0007669"/>
    <property type="project" value="InterPro"/>
</dbReference>
<dbReference type="InterPro" id="IPR045028">
    <property type="entry name" value="DinG/Rad3-like"/>
</dbReference>
<dbReference type="AlphaFoldDB" id="A0A9D4L1D8"/>
<dbReference type="GO" id="GO:0010569">
    <property type="term" value="P:regulation of double-strand break repair via homologous recombination"/>
    <property type="evidence" value="ECO:0007669"/>
    <property type="project" value="TreeGrafter"/>
</dbReference>
<organism evidence="2 3">
    <name type="scientific">Dreissena polymorpha</name>
    <name type="common">Zebra mussel</name>
    <name type="synonym">Mytilus polymorpha</name>
    <dbReference type="NCBI Taxonomy" id="45954"/>
    <lineage>
        <taxon>Eukaryota</taxon>
        <taxon>Metazoa</taxon>
        <taxon>Spiralia</taxon>
        <taxon>Lophotrochozoa</taxon>
        <taxon>Mollusca</taxon>
        <taxon>Bivalvia</taxon>
        <taxon>Autobranchia</taxon>
        <taxon>Heteroconchia</taxon>
        <taxon>Euheterodonta</taxon>
        <taxon>Imparidentia</taxon>
        <taxon>Neoheterodontei</taxon>
        <taxon>Myida</taxon>
        <taxon>Dreissenoidea</taxon>
        <taxon>Dreissenidae</taxon>
        <taxon>Dreissena</taxon>
    </lineage>
</organism>
<dbReference type="GO" id="GO:1904430">
    <property type="term" value="P:negative regulation of t-circle formation"/>
    <property type="evidence" value="ECO:0007669"/>
    <property type="project" value="TreeGrafter"/>
</dbReference>
<dbReference type="GO" id="GO:0070182">
    <property type="term" value="F:DNA polymerase binding"/>
    <property type="evidence" value="ECO:0007669"/>
    <property type="project" value="TreeGrafter"/>
</dbReference>
<dbReference type="InterPro" id="IPR027417">
    <property type="entry name" value="P-loop_NTPase"/>
</dbReference>
<evidence type="ECO:0000313" key="3">
    <source>
        <dbReference type="Proteomes" id="UP000828390"/>
    </source>
</evidence>
<dbReference type="GO" id="GO:0005524">
    <property type="term" value="F:ATP binding"/>
    <property type="evidence" value="ECO:0007669"/>
    <property type="project" value="InterPro"/>
</dbReference>
<dbReference type="GO" id="GO:0003678">
    <property type="term" value="F:DNA helicase activity"/>
    <property type="evidence" value="ECO:0007669"/>
    <property type="project" value="TreeGrafter"/>
</dbReference>
<dbReference type="GO" id="GO:0090657">
    <property type="term" value="P:telomeric loop disassembly"/>
    <property type="evidence" value="ECO:0007669"/>
    <property type="project" value="TreeGrafter"/>
</dbReference>
<evidence type="ECO:0000259" key="1">
    <source>
        <dbReference type="Pfam" id="PF13307"/>
    </source>
</evidence>
<gene>
    <name evidence="2" type="ORF">DPMN_091307</name>
</gene>
<dbReference type="PANTHER" id="PTHR11472:SF34">
    <property type="entry name" value="REGULATOR OF TELOMERE ELONGATION HELICASE 1"/>
    <property type="match status" value="1"/>
</dbReference>
<reference evidence="2" key="2">
    <citation type="submission" date="2020-11" db="EMBL/GenBank/DDBJ databases">
        <authorList>
            <person name="McCartney M.A."/>
            <person name="Auch B."/>
            <person name="Kono T."/>
            <person name="Mallez S."/>
            <person name="Becker A."/>
            <person name="Gohl D.M."/>
            <person name="Silverstein K.A.T."/>
            <person name="Koren S."/>
            <person name="Bechman K.B."/>
            <person name="Herman A."/>
            <person name="Abrahante J.E."/>
            <person name="Garbe J."/>
        </authorList>
    </citation>
    <scope>NUCLEOTIDE SEQUENCE</scope>
    <source>
        <strain evidence="2">Duluth1</strain>
        <tissue evidence="2">Whole animal</tissue>
    </source>
</reference>
<sequence>MQYLDEMKGKQGFQSLAGKEWYKQQASRAVNQAIGRVIRHREDFGAIILCDTRYIECVRCIHNCNTVLYETVYMNM</sequence>
<reference evidence="2" key="1">
    <citation type="journal article" date="2019" name="bioRxiv">
        <title>The Genome of the Zebra Mussel, Dreissena polymorpha: A Resource for Invasive Species Research.</title>
        <authorList>
            <person name="McCartney M.A."/>
            <person name="Auch B."/>
            <person name="Kono T."/>
            <person name="Mallez S."/>
            <person name="Zhang Y."/>
            <person name="Obille A."/>
            <person name="Becker A."/>
            <person name="Abrahante J.E."/>
            <person name="Garbe J."/>
            <person name="Badalamenti J.P."/>
            <person name="Herman A."/>
            <person name="Mangelson H."/>
            <person name="Liachko I."/>
            <person name="Sullivan S."/>
            <person name="Sone E.D."/>
            <person name="Koren S."/>
            <person name="Silverstein K.A.T."/>
            <person name="Beckman K.B."/>
            <person name="Gohl D.M."/>
        </authorList>
    </citation>
    <scope>NUCLEOTIDE SEQUENCE</scope>
    <source>
        <strain evidence="2">Duluth1</strain>
        <tissue evidence="2">Whole animal</tissue>
    </source>
</reference>
<dbReference type="PANTHER" id="PTHR11472">
    <property type="entry name" value="DNA REPAIR DEAD HELICASE RAD3/XP-D SUBFAMILY MEMBER"/>
    <property type="match status" value="1"/>
</dbReference>
<comment type="caution">
    <text evidence="2">The sequence shown here is derived from an EMBL/GenBank/DDBJ whole genome shotgun (WGS) entry which is preliminary data.</text>
</comment>
<proteinExistence type="predicted"/>
<dbReference type="Pfam" id="PF13307">
    <property type="entry name" value="Helicase_C_2"/>
    <property type="match status" value="1"/>
</dbReference>
<accession>A0A9D4L1D8</accession>